<dbReference type="Proteomes" id="UP000287651">
    <property type="component" value="Unassembled WGS sequence"/>
</dbReference>
<gene>
    <name evidence="2" type="ORF">B296_00046036</name>
</gene>
<comment type="caution">
    <text evidence="2">The sequence shown here is derived from an EMBL/GenBank/DDBJ whole genome shotgun (WGS) entry which is preliminary data.</text>
</comment>
<organism evidence="2 3">
    <name type="scientific">Ensete ventricosum</name>
    <name type="common">Abyssinian banana</name>
    <name type="synonym">Musa ensete</name>
    <dbReference type="NCBI Taxonomy" id="4639"/>
    <lineage>
        <taxon>Eukaryota</taxon>
        <taxon>Viridiplantae</taxon>
        <taxon>Streptophyta</taxon>
        <taxon>Embryophyta</taxon>
        <taxon>Tracheophyta</taxon>
        <taxon>Spermatophyta</taxon>
        <taxon>Magnoliopsida</taxon>
        <taxon>Liliopsida</taxon>
        <taxon>Zingiberales</taxon>
        <taxon>Musaceae</taxon>
        <taxon>Ensete</taxon>
    </lineage>
</organism>
<evidence type="ECO:0000256" key="1">
    <source>
        <dbReference type="SAM" id="MobiDB-lite"/>
    </source>
</evidence>
<proteinExistence type="predicted"/>
<reference evidence="2 3" key="1">
    <citation type="journal article" date="2014" name="Agronomy (Basel)">
        <title>A Draft Genome Sequence for Ensete ventricosum, the Drought-Tolerant Tree Against Hunger.</title>
        <authorList>
            <person name="Harrison J."/>
            <person name="Moore K.A."/>
            <person name="Paszkiewicz K."/>
            <person name="Jones T."/>
            <person name="Grant M."/>
            <person name="Ambacheew D."/>
            <person name="Muzemil S."/>
            <person name="Studholme D.J."/>
        </authorList>
    </citation>
    <scope>NUCLEOTIDE SEQUENCE [LARGE SCALE GENOMIC DNA]</scope>
</reference>
<name>A0A426Z5D5_ENSVE</name>
<dbReference type="EMBL" id="AMZH03008334">
    <property type="protein sequence ID" value="RRT59171.1"/>
    <property type="molecule type" value="Genomic_DNA"/>
</dbReference>
<protein>
    <submittedName>
        <fullName evidence="2">Uncharacterized protein</fullName>
    </submittedName>
</protein>
<feature type="region of interest" description="Disordered" evidence="1">
    <location>
        <begin position="1"/>
        <end position="107"/>
    </location>
</feature>
<feature type="compositionally biased region" description="Basic residues" evidence="1">
    <location>
        <begin position="77"/>
        <end position="86"/>
    </location>
</feature>
<feature type="compositionally biased region" description="Polar residues" evidence="1">
    <location>
        <begin position="92"/>
        <end position="107"/>
    </location>
</feature>
<sequence>MGNSKPPVATKGRKKKKGRPSLLDLQRRSLRLQRLEQHEEDPHRNPSPPDDDPRRQARPKSHTAAEDDDDEDDRSGSRRREKKLRLVLRLPNNPSADSAPSGSESDG</sequence>
<evidence type="ECO:0000313" key="2">
    <source>
        <dbReference type="EMBL" id="RRT59171.1"/>
    </source>
</evidence>
<feature type="compositionally biased region" description="Basic and acidic residues" evidence="1">
    <location>
        <begin position="33"/>
        <end position="44"/>
    </location>
</feature>
<dbReference type="AlphaFoldDB" id="A0A426Z5D5"/>
<evidence type="ECO:0000313" key="3">
    <source>
        <dbReference type="Proteomes" id="UP000287651"/>
    </source>
</evidence>
<feature type="non-terminal residue" evidence="2">
    <location>
        <position position="107"/>
    </location>
</feature>
<accession>A0A426Z5D5</accession>